<dbReference type="Proteomes" id="UP000595437">
    <property type="component" value="Chromosome 3"/>
</dbReference>
<sequence>MDEATDMTGKPVVGIYLGLLGKFLSRPFLIDLSETKSHDSESLVIAVSKSLQDLWNGSIRAERIKFIVTQPMPHANEAARSLQSLSRGWSTSTARPHGWRPGATRWRGVRKVSRLFMETKRVLKFHLSDPKFGYKMSKIHLKSLLLIQWNVDLMS</sequence>
<evidence type="ECO:0000313" key="2">
    <source>
        <dbReference type="Proteomes" id="UP000595437"/>
    </source>
</evidence>
<name>A0A7T8HMC4_CALRO</name>
<proteinExistence type="predicted"/>
<protein>
    <submittedName>
        <fullName evidence="1">Uncharacterized protein</fullName>
    </submittedName>
</protein>
<accession>A0A7T8HMC4</accession>
<keyword evidence="2" id="KW-1185">Reference proteome</keyword>
<evidence type="ECO:0000313" key="1">
    <source>
        <dbReference type="EMBL" id="QQP52684.1"/>
    </source>
</evidence>
<gene>
    <name evidence="1" type="ORF">FKW44_004911</name>
</gene>
<organism evidence="1 2">
    <name type="scientific">Caligus rogercresseyi</name>
    <name type="common">Sea louse</name>
    <dbReference type="NCBI Taxonomy" id="217165"/>
    <lineage>
        <taxon>Eukaryota</taxon>
        <taxon>Metazoa</taxon>
        <taxon>Ecdysozoa</taxon>
        <taxon>Arthropoda</taxon>
        <taxon>Crustacea</taxon>
        <taxon>Multicrustacea</taxon>
        <taxon>Hexanauplia</taxon>
        <taxon>Copepoda</taxon>
        <taxon>Siphonostomatoida</taxon>
        <taxon>Caligidae</taxon>
        <taxon>Caligus</taxon>
    </lineage>
</organism>
<dbReference type="EMBL" id="CP045892">
    <property type="protein sequence ID" value="QQP52684.1"/>
    <property type="molecule type" value="Genomic_DNA"/>
</dbReference>
<reference evidence="2" key="1">
    <citation type="submission" date="2021-01" db="EMBL/GenBank/DDBJ databases">
        <title>Caligus Genome Assembly.</title>
        <authorList>
            <person name="Gallardo-Escarate C."/>
        </authorList>
    </citation>
    <scope>NUCLEOTIDE SEQUENCE [LARGE SCALE GENOMIC DNA]</scope>
</reference>
<dbReference type="AlphaFoldDB" id="A0A7T8HMC4"/>